<proteinExistence type="predicted"/>
<comment type="caution">
    <text evidence="1">The sequence shown here is derived from an EMBL/GenBank/DDBJ whole genome shotgun (WGS) entry which is preliminary data.</text>
</comment>
<feature type="non-terminal residue" evidence="1">
    <location>
        <position position="153"/>
    </location>
</feature>
<keyword evidence="2" id="KW-1185">Reference proteome</keyword>
<protein>
    <submittedName>
        <fullName evidence="1">11116_t:CDS:1</fullName>
    </submittedName>
</protein>
<gene>
    <name evidence="1" type="ORF">RPERSI_LOCUS27737</name>
</gene>
<evidence type="ECO:0000313" key="2">
    <source>
        <dbReference type="Proteomes" id="UP000789920"/>
    </source>
</evidence>
<dbReference type="Proteomes" id="UP000789920">
    <property type="component" value="Unassembled WGS sequence"/>
</dbReference>
<reference evidence="1" key="1">
    <citation type="submission" date="2021-06" db="EMBL/GenBank/DDBJ databases">
        <authorList>
            <person name="Kallberg Y."/>
            <person name="Tangrot J."/>
            <person name="Rosling A."/>
        </authorList>
    </citation>
    <scope>NUCLEOTIDE SEQUENCE</scope>
    <source>
        <strain evidence="1">MA461A</strain>
    </source>
</reference>
<name>A0ACA9SAQ7_9GLOM</name>
<organism evidence="1 2">
    <name type="scientific">Racocetra persica</name>
    <dbReference type="NCBI Taxonomy" id="160502"/>
    <lineage>
        <taxon>Eukaryota</taxon>
        <taxon>Fungi</taxon>
        <taxon>Fungi incertae sedis</taxon>
        <taxon>Mucoromycota</taxon>
        <taxon>Glomeromycotina</taxon>
        <taxon>Glomeromycetes</taxon>
        <taxon>Diversisporales</taxon>
        <taxon>Gigasporaceae</taxon>
        <taxon>Racocetra</taxon>
    </lineage>
</organism>
<dbReference type="EMBL" id="CAJVQC010098742">
    <property type="protein sequence ID" value="CAG8830220.1"/>
    <property type="molecule type" value="Genomic_DNA"/>
</dbReference>
<sequence length="153" mass="16939">LNLGKCYKQPQPANNNNKRDTGENYTDPGEMFAGYPILFESTKSCTAAFIGNKQGIDGLITSAQCCTRINCNFFPNQHPDSVSENLDDGNITHIGYAYDMMFGDNGLDYVFVNSISIDWNNIPYTTGLTSDDSTISELYPITSYLTLNETGQE</sequence>
<evidence type="ECO:0000313" key="1">
    <source>
        <dbReference type="EMBL" id="CAG8830220.1"/>
    </source>
</evidence>
<feature type="non-terminal residue" evidence="1">
    <location>
        <position position="1"/>
    </location>
</feature>
<accession>A0ACA9SAQ7</accession>